<accession>A0A6G7WK64</accession>
<feature type="domain" description="Type II secretion system protein GspF" evidence="8">
    <location>
        <begin position="220"/>
        <end position="342"/>
    </location>
</feature>
<evidence type="ECO:0000256" key="5">
    <source>
        <dbReference type="ARBA" id="ARBA00022989"/>
    </source>
</evidence>
<evidence type="ECO:0000256" key="4">
    <source>
        <dbReference type="ARBA" id="ARBA00022692"/>
    </source>
</evidence>
<dbReference type="InterPro" id="IPR018076">
    <property type="entry name" value="T2SS_GspF_dom"/>
</dbReference>
<evidence type="ECO:0000313" key="9">
    <source>
        <dbReference type="EMBL" id="QIK52607.1"/>
    </source>
</evidence>
<keyword evidence="10" id="KW-1185">Reference proteome</keyword>
<evidence type="ECO:0000313" key="10">
    <source>
        <dbReference type="Proteomes" id="UP000501830"/>
    </source>
</evidence>
<dbReference type="GeneID" id="94553899"/>
<feature type="transmembrane region" description="Helical" evidence="7">
    <location>
        <begin position="316"/>
        <end position="339"/>
    </location>
</feature>
<proteinExistence type="inferred from homology"/>
<keyword evidence="3" id="KW-1003">Cell membrane</keyword>
<dbReference type="PANTHER" id="PTHR30012">
    <property type="entry name" value="GENERAL SECRETION PATHWAY PROTEIN"/>
    <property type="match status" value="1"/>
</dbReference>
<dbReference type="InterPro" id="IPR047692">
    <property type="entry name" value="T4P_ComGB"/>
</dbReference>
<sequence length="351" mass="40904">MAILPKKISKTIKSPKKWSTKIQSDFLLQLSELLNEGFPLYDAIHFLEMTMPHQRTDFETIKDNLEAGSYFVQAITAYGFEQRTLTQLHLAIQHGDFIQTLDYCAAYIKKIEKQRRTFIKVMIYPLFLVFMAISMLFIVRRFMLPTLESLGETSNTLTKLILWYLRYLPQLFLVAAIGMLLIGGAFKWYWRRNDALSKAVFIAKLPVIGRFVRLYYTFYFCKELANFLENGLSLTHMIEELKKQEYDELLAELARQMEASFFAGYSLPVFISGIPIFTTELVWMMHQGELTSQLSVKLNFYAESCFKNLITRLERMIALIQPIMFLWVGLLVVLIYLTLMLPMINLMTGVN</sequence>
<evidence type="ECO:0000256" key="6">
    <source>
        <dbReference type="ARBA" id="ARBA00023136"/>
    </source>
</evidence>
<evidence type="ECO:0000256" key="2">
    <source>
        <dbReference type="ARBA" id="ARBA00005745"/>
    </source>
</evidence>
<dbReference type="Proteomes" id="UP000501830">
    <property type="component" value="Chromosome"/>
</dbReference>
<evidence type="ECO:0000256" key="1">
    <source>
        <dbReference type="ARBA" id="ARBA00004651"/>
    </source>
</evidence>
<dbReference type="NCBIfam" id="NF041012">
    <property type="entry name" value="T4P_ComGB"/>
    <property type="match status" value="1"/>
</dbReference>
<organism evidence="9 10">
    <name type="scientific">Jeotgalibaca porci</name>
    <dbReference type="NCBI Taxonomy" id="1868793"/>
    <lineage>
        <taxon>Bacteria</taxon>
        <taxon>Bacillati</taxon>
        <taxon>Bacillota</taxon>
        <taxon>Bacilli</taxon>
        <taxon>Lactobacillales</taxon>
        <taxon>Carnobacteriaceae</taxon>
        <taxon>Jeotgalibaca</taxon>
    </lineage>
</organism>
<gene>
    <name evidence="9" type="ORF">G7058_11420</name>
</gene>
<name>A0A6G7WK64_9LACT</name>
<evidence type="ECO:0000259" key="8">
    <source>
        <dbReference type="Pfam" id="PF00482"/>
    </source>
</evidence>
<dbReference type="Gene3D" id="1.20.81.30">
    <property type="entry name" value="Type II secretion system (T2SS), domain F"/>
    <property type="match status" value="2"/>
</dbReference>
<feature type="transmembrane region" description="Helical" evidence="7">
    <location>
        <begin position="167"/>
        <end position="190"/>
    </location>
</feature>
<comment type="similarity">
    <text evidence="2">Belongs to the GSP F family.</text>
</comment>
<keyword evidence="4 7" id="KW-0812">Transmembrane</keyword>
<dbReference type="InterPro" id="IPR003004">
    <property type="entry name" value="GspF/PilC"/>
</dbReference>
<dbReference type="AlphaFoldDB" id="A0A6G7WK64"/>
<feature type="domain" description="Type II secretion system protein GspF" evidence="8">
    <location>
        <begin position="26"/>
        <end position="145"/>
    </location>
</feature>
<feature type="transmembrane region" description="Helical" evidence="7">
    <location>
        <begin position="118"/>
        <end position="139"/>
    </location>
</feature>
<dbReference type="RefSeq" id="WP_166063642.1">
    <property type="nucleotide sequence ID" value="NZ_CP049889.1"/>
</dbReference>
<evidence type="ECO:0000256" key="7">
    <source>
        <dbReference type="SAM" id="Phobius"/>
    </source>
</evidence>
<keyword evidence="5 7" id="KW-1133">Transmembrane helix</keyword>
<protein>
    <submittedName>
        <fullName evidence="9">Type II secretion system F family protein</fullName>
    </submittedName>
</protein>
<reference evidence="9 10" key="1">
    <citation type="journal article" date="2017" name="Int. J. Syst. Evol. Microbiol.">
        <title>Jeotgalibaca porci sp. nov. and Jeotgalibaca arthritidis sp. nov., isolated from pigs, and emended description of the genus Jeotgalibaca.</title>
        <authorList>
            <person name="Zamora L."/>
            <person name="Perez-Sancho M."/>
            <person name="Dominguez L."/>
            <person name="Fernandez-Garayzabal J.F."/>
            <person name="Vela A.I."/>
        </authorList>
    </citation>
    <scope>NUCLEOTIDE SEQUENCE [LARGE SCALE GENOMIC DNA]</scope>
    <source>
        <strain evidence="9 10">CCUG 69148</strain>
    </source>
</reference>
<dbReference type="KEGG" id="jpo:G7058_11420"/>
<dbReference type="EMBL" id="CP049889">
    <property type="protein sequence ID" value="QIK52607.1"/>
    <property type="molecule type" value="Genomic_DNA"/>
</dbReference>
<keyword evidence="6 7" id="KW-0472">Membrane</keyword>
<dbReference type="InterPro" id="IPR042094">
    <property type="entry name" value="T2SS_GspF_sf"/>
</dbReference>
<dbReference type="PRINTS" id="PR00812">
    <property type="entry name" value="BCTERIALGSPF"/>
</dbReference>
<dbReference type="GO" id="GO:0005886">
    <property type="term" value="C:plasma membrane"/>
    <property type="evidence" value="ECO:0007669"/>
    <property type="project" value="UniProtKB-SubCell"/>
</dbReference>
<evidence type="ECO:0000256" key="3">
    <source>
        <dbReference type="ARBA" id="ARBA00022475"/>
    </source>
</evidence>
<dbReference type="PANTHER" id="PTHR30012:SF0">
    <property type="entry name" value="TYPE II SECRETION SYSTEM PROTEIN F-RELATED"/>
    <property type="match status" value="1"/>
</dbReference>
<comment type="subcellular location">
    <subcellularLocation>
        <location evidence="1">Cell membrane</location>
        <topology evidence="1">Multi-pass membrane protein</topology>
    </subcellularLocation>
</comment>
<dbReference type="Pfam" id="PF00482">
    <property type="entry name" value="T2SSF"/>
    <property type="match status" value="2"/>
</dbReference>